<evidence type="ECO:0000313" key="1">
    <source>
        <dbReference type="EnsemblMetazoa" id="GPPI023813-PA"/>
    </source>
</evidence>
<dbReference type="AlphaFoldDB" id="A0A1B0BAB8"/>
<name>A0A1B0BAB8_9MUSC</name>
<dbReference type="Proteomes" id="UP000092460">
    <property type="component" value="Unassembled WGS sequence"/>
</dbReference>
<reference evidence="1" key="2">
    <citation type="submission" date="2020-05" db="UniProtKB">
        <authorList>
            <consortium name="EnsemblMetazoa"/>
        </authorList>
    </citation>
    <scope>IDENTIFICATION</scope>
    <source>
        <strain evidence="1">IAEA</strain>
    </source>
</reference>
<organism evidence="1 2">
    <name type="scientific">Glossina palpalis gambiensis</name>
    <dbReference type="NCBI Taxonomy" id="67801"/>
    <lineage>
        <taxon>Eukaryota</taxon>
        <taxon>Metazoa</taxon>
        <taxon>Ecdysozoa</taxon>
        <taxon>Arthropoda</taxon>
        <taxon>Hexapoda</taxon>
        <taxon>Insecta</taxon>
        <taxon>Pterygota</taxon>
        <taxon>Neoptera</taxon>
        <taxon>Endopterygota</taxon>
        <taxon>Diptera</taxon>
        <taxon>Brachycera</taxon>
        <taxon>Muscomorpha</taxon>
        <taxon>Hippoboscoidea</taxon>
        <taxon>Glossinidae</taxon>
        <taxon>Glossina</taxon>
    </lineage>
</organism>
<dbReference type="VEuPathDB" id="VectorBase:GPPI023813"/>
<protein>
    <submittedName>
        <fullName evidence="1">Uncharacterized protein</fullName>
    </submittedName>
</protein>
<keyword evidence="2" id="KW-1185">Reference proteome</keyword>
<reference evidence="2" key="1">
    <citation type="submission" date="2015-01" db="EMBL/GenBank/DDBJ databases">
        <authorList>
            <person name="Aksoy S."/>
            <person name="Warren W."/>
            <person name="Wilson R.K."/>
        </authorList>
    </citation>
    <scope>NUCLEOTIDE SEQUENCE [LARGE SCALE GENOMIC DNA]</scope>
    <source>
        <strain evidence="2">IAEA</strain>
    </source>
</reference>
<sequence length="77" mass="8867">MRYCSEYEYEISHMQQFYPGDRGVGFMSPEPIEVLNACRAICRCRITCSFRARSLLYIGPNLFLPPRIRSALTAVNS</sequence>
<accession>A0A1B0BAB8</accession>
<evidence type="ECO:0000313" key="2">
    <source>
        <dbReference type="Proteomes" id="UP000092460"/>
    </source>
</evidence>
<dbReference type="EMBL" id="JXJN01010902">
    <property type="status" value="NOT_ANNOTATED_CDS"/>
    <property type="molecule type" value="Genomic_DNA"/>
</dbReference>
<proteinExistence type="predicted"/>
<dbReference type="EnsemblMetazoa" id="GPPI023813-RA">
    <property type="protein sequence ID" value="GPPI023813-PA"/>
    <property type="gene ID" value="GPPI023813"/>
</dbReference>